<evidence type="ECO:0000313" key="10">
    <source>
        <dbReference type="EMBL" id="MDN3725340.1"/>
    </source>
</evidence>
<accession>A0ABT8DIX9</accession>
<comment type="caution">
    <text evidence="10">The sequence shown here is derived from an EMBL/GenBank/DDBJ whole genome shotgun (WGS) entry which is preliminary data.</text>
</comment>
<name>A0ABT8DIX9_9FLAO</name>
<feature type="domain" description="MacB-like periplasmic core" evidence="9">
    <location>
        <begin position="535"/>
        <end position="640"/>
    </location>
</feature>
<feature type="transmembrane region" description="Helical" evidence="7">
    <location>
        <begin position="772"/>
        <end position="796"/>
    </location>
</feature>
<evidence type="ECO:0000313" key="11">
    <source>
        <dbReference type="Proteomes" id="UP001244787"/>
    </source>
</evidence>
<dbReference type="PANTHER" id="PTHR30572:SF4">
    <property type="entry name" value="ABC TRANSPORTER PERMEASE YTRF"/>
    <property type="match status" value="1"/>
</dbReference>
<feature type="transmembrane region" description="Helical" evidence="7">
    <location>
        <begin position="388"/>
        <end position="412"/>
    </location>
</feature>
<evidence type="ECO:0000256" key="3">
    <source>
        <dbReference type="ARBA" id="ARBA00022692"/>
    </source>
</evidence>
<dbReference type="PANTHER" id="PTHR30572">
    <property type="entry name" value="MEMBRANE COMPONENT OF TRANSPORTER-RELATED"/>
    <property type="match status" value="1"/>
</dbReference>
<comment type="similarity">
    <text evidence="6">Belongs to the ABC-4 integral membrane protein family.</text>
</comment>
<feature type="domain" description="MacB-like periplasmic core" evidence="9">
    <location>
        <begin position="20"/>
        <end position="239"/>
    </location>
</feature>
<evidence type="ECO:0000256" key="1">
    <source>
        <dbReference type="ARBA" id="ARBA00004651"/>
    </source>
</evidence>
<keyword evidence="11" id="KW-1185">Reference proteome</keyword>
<reference evidence="10 11" key="1">
    <citation type="submission" date="2023-06" db="EMBL/GenBank/DDBJ databases">
        <authorList>
            <person name="Ye Y.-Q."/>
            <person name="Du Z.-J."/>
        </authorList>
    </citation>
    <scope>NUCLEOTIDE SEQUENCE [LARGE SCALE GENOMIC DNA]</scope>
    <source>
        <strain evidence="10 11">SDUM287046</strain>
    </source>
</reference>
<evidence type="ECO:0000256" key="2">
    <source>
        <dbReference type="ARBA" id="ARBA00022475"/>
    </source>
</evidence>
<feature type="transmembrane region" description="Helical" evidence="7">
    <location>
        <begin position="432"/>
        <end position="456"/>
    </location>
</feature>
<keyword evidence="4 7" id="KW-1133">Transmembrane helix</keyword>
<dbReference type="InterPro" id="IPR003838">
    <property type="entry name" value="ABC3_permease_C"/>
</dbReference>
<evidence type="ECO:0000256" key="5">
    <source>
        <dbReference type="ARBA" id="ARBA00023136"/>
    </source>
</evidence>
<feature type="domain" description="ABC3 transporter permease C-terminal" evidence="8">
    <location>
        <begin position="688"/>
        <end position="798"/>
    </location>
</feature>
<proteinExistence type="inferred from homology"/>
<dbReference type="Proteomes" id="UP001244787">
    <property type="component" value="Unassembled WGS sequence"/>
</dbReference>
<dbReference type="EMBL" id="JAUGQQ010000013">
    <property type="protein sequence ID" value="MDN3725340.1"/>
    <property type="molecule type" value="Genomic_DNA"/>
</dbReference>
<evidence type="ECO:0000259" key="8">
    <source>
        <dbReference type="Pfam" id="PF02687"/>
    </source>
</evidence>
<feature type="transmembrane region" description="Helical" evidence="7">
    <location>
        <begin position="21"/>
        <end position="43"/>
    </location>
</feature>
<sequence length="806" mass="90453">MLNIKIKIAIRNLFKDRTNTILNIIGLTAAFGSAFLLCVYSLYELSTDEFHKNHESIYKIYTNEQTTKGPKSSDTHPIPFANALQTEVPGIEKISRYVTGGTLLTYNGNTFRVSSAWVDPPFFDMFSFPISKGNKTTPITDKNSIVLNQKMANTIFAQEMAIGKTVIIQRDGVEVPLTVSAILEEIPSATSMNFQAVYNFENLPDAYYANNLDRWDNQNHAVYTKLAPEITPEKFEASTKDFSNLHFAEVIANSKRDGAKPDANGNFRQLKLLPLKDESFVINKNGLITVDRSSQYFVLGIAFLILFIASVNFINMNLAKSMNRLREVGIRKTLGAKKMEILLQFWSESMMVYGIAFIFGGLLSYILIKPFQILFETKASFISISNPSIILGTLISILLITLIAGGYPAFTLSRLKTLHAVKGKLEANGKNIIRNVLIIVQFSIAIFLIGGTLILWQQLDYLRNKDLGFNKEQVIAFPLNTKQERKKALQLFRDEFSGNPDILSVTASDNILGLGKDGTMMTSVISFDYKNRLIATHMLSVDYDYPETLDIEFIKGRSFNRNFQSDSVAVVINEAMARELAEKNPMEAHLILGDNSTRFSIIGVVKDFNFQNVDQQIAPITFFLGDSTLRYVYVKVAPNNLLKTYEYVKETWNKMEPNTAFLGSFLDENIDRSLKRERTMMTMIGSGSILAIILSCFGLLALSLLVVSQRQKEIGIRKVIGGSLSSLVILLTKDFLQLVIVAFFIATPLAWYAAHQWLQNYAYRIDLNLWTFLVAGGIALIIAVFTIIFGTVKAALKNPVESLKME</sequence>
<feature type="domain" description="ABC3 transporter permease C-terminal" evidence="8">
    <location>
        <begin position="301"/>
        <end position="415"/>
    </location>
</feature>
<dbReference type="InterPro" id="IPR050250">
    <property type="entry name" value="Macrolide_Exporter_MacB"/>
</dbReference>
<dbReference type="RefSeq" id="WP_290255430.1">
    <property type="nucleotide sequence ID" value="NZ_JAUGQQ010000013.1"/>
</dbReference>
<feature type="transmembrane region" description="Helical" evidence="7">
    <location>
        <begin position="296"/>
        <end position="316"/>
    </location>
</feature>
<evidence type="ECO:0000256" key="4">
    <source>
        <dbReference type="ARBA" id="ARBA00022989"/>
    </source>
</evidence>
<evidence type="ECO:0000256" key="6">
    <source>
        <dbReference type="ARBA" id="ARBA00038076"/>
    </source>
</evidence>
<dbReference type="Pfam" id="PF12704">
    <property type="entry name" value="MacB_PCD"/>
    <property type="match status" value="2"/>
</dbReference>
<feature type="transmembrane region" description="Helical" evidence="7">
    <location>
        <begin position="683"/>
        <end position="707"/>
    </location>
</feature>
<dbReference type="InterPro" id="IPR025857">
    <property type="entry name" value="MacB_PCD"/>
</dbReference>
<feature type="transmembrane region" description="Helical" evidence="7">
    <location>
        <begin position="341"/>
        <end position="368"/>
    </location>
</feature>
<evidence type="ECO:0000259" key="9">
    <source>
        <dbReference type="Pfam" id="PF12704"/>
    </source>
</evidence>
<keyword evidence="3 7" id="KW-0812">Transmembrane</keyword>
<organism evidence="10 11">
    <name type="scientific">Aequorivita aurantiaca</name>
    <dbReference type="NCBI Taxonomy" id="3053356"/>
    <lineage>
        <taxon>Bacteria</taxon>
        <taxon>Pseudomonadati</taxon>
        <taxon>Bacteroidota</taxon>
        <taxon>Flavobacteriia</taxon>
        <taxon>Flavobacteriales</taxon>
        <taxon>Flavobacteriaceae</taxon>
        <taxon>Aequorivita</taxon>
    </lineage>
</organism>
<dbReference type="Pfam" id="PF02687">
    <property type="entry name" value="FtsX"/>
    <property type="match status" value="2"/>
</dbReference>
<keyword evidence="2" id="KW-1003">Cell membrane</keyword>
<protein>
    <submittedName>
        <fullName evidence="10">ABC transporter permease</fullName>
    </submittedName>
</protein>
<comment type="subcellular location">
    <subcellularLocation>
        <location evidence="1">Cell membrane</location>
        <topology evidence="1">Multi-pass membrane protein</topology>
    </subcellularLocation>
</comment>
<keyword evidence="5 7" id="KW-0472">Membrane</keyword>
<evidence type="ECO:0000256" key="7">
    <source>
        <dbReference type="SAM" id="Phobius"/>
    </source>
</evidence>
<gene>
    <name evidence="10" type="ORF">QRD02_13210</name>
</gene>
<feature type="transmembrane region" description="Helical" evidence="7">
    <location>
        <begin position="727"/>
        <end position="752"/>
    </location>
</feature>